<name>A0AAQ3P715_VIGMU</name>
<evidence type="ECO:0000313" key="3">
    <source>
        <dbReference type="Proteomes" id="UP001374535"/>
    </source>
</evidence>
<dbReference type="AlphaFoldDB" id="A0AAQ3P715"/>
<feature type="compositionally biased region" description="Basic residues" evidence="1">
    <location>
        <begin position="1"/>
        <end position="10"/>
    </location>
</feature>
<gene>
    <name evidence="2" type="ORF">V8G54_008345</name>
</gene>
<protein>
    <submittedName>
        <fullName evidence="2">Uncharacterized protein</fullName>
    </submittedName>
</protein>
<dbReference type="PANTHER" id="PTHR37248:SF1">
    <property type="entry name" value="TRANSLATION INITIATION FACTOR"/>
    <property type="match status" value="1"/>
</dbReference>
<sequence>MPKRRTKKSAKARESIPDSQIRKQPPQFMDLEIQEMEREIGTIRARRDADIKHWLTELRLLRSRFSSEELRKPVLQVFEETMPNLSLVIDERNKNIEVKWRENEACNDGMDVRASLLQGFIASISRFPGFDYSASAGRMSFIGADNLQFKDNALEESSDTHTLAVQEGLQTPGVSDEDWNNWNIYLRSELSDFHRTVIVTSQRFSIGMTPKTVRVPKPGEMLFSVHQSPLGVFKENNMEAIHGKTNG</sequence>
<dbReference type="PANTHER" id="PTHR37248">
    <property type="entry name" value="TRANSLATION INITIATION FACTOR"/>
    <property type="match status" value="1"/>
</dbReference>
<feature type="region of interest" description="Disordered" evidence="1">
    <location>
        <begin position="1"/>
        <end position="24"/>
    </location>
</feature>
<accession>A0AAQ3P715</accession>
<reference evidence="2 3" key="1">
    <citation type="journal article" date="2023" name="Life. Sci Alliance">
        <title>Evolutionary insights into 3D genome organization and epigenetic landscape of Vigna mungo.</title>
        <authorList>
            <person name="Junaid A."/>
            <person name="Singh B."/>
            <person name="Bhatia S."/>
        </authorList>
    </citation>
    <scope>NUCLEOTIDE SEQUENCE [LARGE SCALE GENOMIC DNA]</scope>
    <source>
        <strain evidence="2">Urdbean</strain>
    </source>
</reference>
<organism evidence="2 3">
    <name type="scientific">Vigna mungo</name>
    <name type="common">Black gram</name>
    <name type="synonym">Phaseolus mungo</name>
    <dbReference type="NCBI Taxonomy" id="3915"/>
    <lineage>
        <taxon>Eukaryota</taxon>
        <taxon>Viridiplantae</taxon>
        <taxon>Streptophyta</taxon>
        <taxon>Embryophyta</taxon>
        <taxon>Tracheophyta</taxon>
        <taxon>Spermatophyta</taxon>
        <taxon>Magnoliopsida</taxon>
        <taxon>eudicotyledons</taxon>
        <taxon>Gunneridae</taxon>
        <taxon>Pentapetalae</taxon>
        <taxon>rosids</taxon>
        <taxon>fabids</taxon>
        <taxon>Fabales</taxon>
        <taxon>Fabaceae</taxon>
        <taxon>Papilionoideae</taxon>
        <taxon>50 kb inversion clade</taxon>
        <taxon>NPAAA clade</taxon>
        <taxon>indigoferoid/millettioid clade</taxon>
        <taxon>Phaseoleae</taxon>
        <taxon>Vigna</taxon>
    </lineage>
</organism>
<dbReference type="Proteomes" id="UP001374535">
    <property type="component" value="Chromosome 2"/>
</dbReference>
<proteinExistence type="predicted"/>
<evidence type="ECO:0000256" key="1">
    <source>
        <dbReference type="SAM" id="MobiDB-lite"/>
    </source>
</evidence>
<evidence type="ECO:0000313" key="2">
    <source>
        <dbReference type="EMBL" id="WVZ21023.1"/>
    </source>
</evidence>
<keyword evidence="3" id="KW-1185">Reference proteome</keyword>
<dbReference type="EMBL" id="CP144699">
    <property type="protein sequence ID" value="WVZ21023.1"/>
    <property type="molecule type" value="Genomic_DNA"/>
</dbReference>